<evidence type="ECO:0000313" key="1">
    <source>
        <dbReference type="EMBL" id="GAF87029.1"/>
    </source>
</evidence>
<sequence length="84" mass="10152">METEFEEVDKMAQAVRRKRSRPLTKELQAAYYQRMSPELRKQWDLLAPEEQVMILEVLEEYHQVMEHELSHFVSGLIQVLIKRH</sequence>
<name>X0T1C1_9ZZZZ</name>
<gene>
    <name evidence="1" type="ORF">S01H1_28957</name>
</gene>
<proteinExistence type="predicted"/>
<organism evidence="1">
    <name type="scientific">marine sediment metagenome</name>
    <dbReference type="NCBI Taxonomy" id="412755"/>
    <lineage>
        <taxon>unclassified sequences</taxon>
        <taxon>metagenomes</taxon>
        <taxon>ecological metagenomes</taxon>
    </lineage>
</organism>
<reference evidence="1" key="1">
    <citation type="journal article" date="2014" name="Front. Microbiol.">
        <title>High frequency of phylogenetically diverse reductive dehalogenase-homologous genes in deep subseafloor sedimentary metagenomes.</title>
        <authorList>
            <person name="Kawai M."/>
            <person name="Futagami T."/>
            <person name="Toyoda A."/>
            <person name="Takaki Y."/>
            <person name="Nishi S."/>
            <person name="Hori S."/>
            <person name="Arai W."/>
            <person name="Tsubouchi T."/>
            <person name="Morono Y."/>
            <person name="Uchiyama I."/>
            <person name="Ito T."/>
            <person name="Fujiyama A."/>
            <person name="Inagaki F."/>
            <person name="Takami H."/>
        </authorList>
    </citation>
    <scope>NUCLEOTIDE SEQUENCE</scope>
    <source>
        <strain evidence="1">Expedition CK06-06</strain>
    </source>
</reference>
<dbReference type="AlphaFoldDB" id="X0T1C1"/>
<accession>X0T1C1</accession>
<comment type="caution">
    <text evidence="1">The sequence shown here is derived from an EMBL/GenBank/DDBJ whole genome shotgun (WGS) entry which is preliminary data.</text>
</comment>
<dbReference type="EMBL" id="BARS01017728">
    <property type="protein sequence ID" value="GAF87029.1"/>
    <property type="molecule type" value="Genomic_DNA"/>
</dbReference>
<protein>
    <submittedName>
        <fullName evidence="1">Uncharacterized protein</fullName>
    </submittedName>
</protein>